<feature type="region of interest" description="Disordered" evidence="1">
    <location>
        <begin position="778"/>
        <end position="827"/>
    </location>
</feature>
<feature type="region of interest" description="Disordered" evidence="1">
    <location>
        <begin position="175"/>
        <end position="249"/>
    </location>
</feature>
<feature type="region of interest" description="Disordered" evidence="1">
    <location>
        <begin position="1123"/>
        <end position="1150"/>
    </location>
</feature>
<dbReference type="SMART" id="SM00028">
    <property type="entry name" value="TPR"/>
    <property type="match status" value="7"/>
</dbReference>
<feature type="compositionally biased region" description="Basic and acidic residues" evidence="1">
    <location>
        <begin position="1194"/>
        <end position="1207"/>
    </location>
</feature>
<reference evidence="2 3" key="1">
    <citation type="submission" date="2017-03" db="EMBL/GenBank/DDBJ databases">
        <title>WGS assembly of Porphyra umbilicalis.</title>
        <authorList>
            <person name="Brawley S.H."/>
            <person name="Blouin N.A."/>
            <person name="Ficko-Blean E."/>
            <person name="Wheeler G.L."/>
            <person name="Lohr M."/>
            <person name="Goodson H.V."/>
            <person name="Jenkins J.W."/>
            <person name="Blaby-Haas C.E."/>
            <person name="Helliwell K.E."/>
            <person name="Chan C."/>
            <person name="Marriage T."/>
            <person name="Bhattacharya D."/>
            <person name="Klein A.S."/>
            <person name="Badis Y."/>
            <person name="Brodie J."/>
            <person name="Cao Y."/>
            <person name="Collen J."/>
            <person name="Dittami S.M."/>
            <person name="Gachon C.M."/>
            <person name="Green B.R."/>
            <person name="Karpowicz S."/>
            <person name="Kim J.W."/>
            <person name="Kudahl U."/>
            <person name="Lin S."/>
            <person name="Michel G."/>
            <person name="Mittag M."/>
            <person name="Olson B.J."/>
            <person name="Pangilinan J."/>
            <person name="Peng Y."/>
            <person name="Qiu H."/>
            <person name="Shu S."/>
            <person name="Singer J.T."/>
            <person name="Smith A.G."/>
            <person name="Sprecher B.N."/>
            <person name="Wagner V."/>
            <person name="Wang W."/>
            <person name="Wang Z.-Y."/>
            <person name="Yan J."/>
            <person name="Yarish C."/>
            <person name="Zoeuner-Riek S."/>
            <person name="Zhuang Y."/>
            <person name="Zou Y."/>
            <person name="Lindquist E.A."/>
            <person name="Grimwood J."/>
            <person name="Barry K."/>
            <person name="Rokhsar D.S."/>
            <person name="Schmutz J."/>
            <person name="Stiller J.W."/>
            <person name="Grossman A.R."/>
            <person name="Prochnik S.E."/>
        </authorList>
    </citation>
    <scope>NUCLEOTIDE SEQUENCE [LARGE SCALE GENOMIC DNA]</scope>
    <source>
        <strain evidence="2">4086291</strain>
    </source>
</reference>
<feature type="compositionally biased region" description="Low complexity" evidence="1">
    <location>
        <begin position="814"/>
        <end position="824"/>
    </location>
</feature>
<proteinExistence type="predicted"/>
<gene>
    <name evidence="2" type="ORF">BU14_0141s0007</name>
</gene>
<sequence length="1207" mass="120189">MQHAPVVVGPAGAALPHPPASVSTAQAAAAAFGADGAADVEPILQQVALPPLPDQPPTPWTDLSEKQLRSALVGACKRMQGNAEAHFHLGLMYLRRHDGEEALRALQHCKALYIARYDEHVSAGTMPSERLLGSLARVRIHTAHAAYLAASEQLSHAERKPLLGQLQKDMVSAIQTLPPPPATHAADGDDGEKAGDADADELMAERGNDGGHATAEAAAPRSSKRRRVALVPATPGGGSGDPSPSMAAQMRPAAEMWNSLALLHLSEGGVPAARAVLRRLVAAVPEYADARSNLAVAELAAGREAAAATALAGVLAVDPSHVEARCNYALLCLRHGLPGRALALLRPATAGTCGVGRGLTFAWATTAVAHAARGEWHQAAAAAAEAERVAECSTDKDRFGLLAASMRARLLMAEIAAIGDGEMLTVAGEDAAAAAVAAAATGVTGAAVAPPLSLADAAVREEELRMEIDKTVVRLRAAARAVGTPSAMAGLGTVLRMRHERAWEDAGIRNYGSEAAERLVESLEATSDAGGPGPAEVAAAAAGRTGLVGRAAPAPVPAPTPASAPAHPSVSSTGAVAGLPFPPLPGGPPASDDESDGEAGVDGRGRQPMPGVPTDGPDGDGGGVVNQSTVAAVGKSVNPKGCAAARSSGQAEVWVQLSLLQAGAGEYASAADFAVQAVSRNDDQEAGWAALGVVSQLADLLPDAERAYEKAVVAAHDNHAASALRAKTLVVPGVVGPDREVADSGVRGDVSAVVLGGSGGSVVPSIASAAAAAAASRSGGAGSQEEPSLGGALPSFSLPLEPSLPMGSPPPPLGSLTSLPGGASMFSSLLPTEEEAPGISFMPSAGATAGSPVSHLPLACAPTLSPEAAAVERVNATLAAATAEAAAASKSATGSTPAAATAPGAPTAASASVPIRSAATEVVPDSTSLPSHTHPPVMPREDAATRSALAAVYTNLGNLRRQQPGHLAEARAAYRKALLWGAHASGAATDGQGNGGVDGGVDGGDHVLSGSSSGSDGGGPAAAATAVDGQTAVDAETFRTSAERTGAAIVFSNMAVLHASDKQFSQALDAVERARQLAPGLACARSNMLKLRRMTASMEGLTLAPTAAARGVGAAAAAGAAASTKGGGVSDAMDETGGSHTQAEEELYDGSSSYVDGPTVVTTPAVATGGASLPVLKTPTAGKRGRGVALGRRGSTERLLADEHSPL</sequence>
<dbReference type="OrthoDB" id="9991317at2759"/>
<feature type="compositionally biased region" description="Low complexity" evidence="1">
    <location>
        <begin position="563"/>
        <end position="573"/>
    </location>
</feature>
<feature type="region of interest" description="Disordered" evidence="1">
    <location>
        <begin position="988"/>
        <end position="1028"/>
    </location>
</feature>
<evidence type="ECO:0000256" key="1">
    <source>
        <dbReference type="SAM" id="MobiDB-lite"/>
    </source>
</evidence>
<name>A0A1X6PAG6_PORUM</name>
<accession>A0A1X6PAG6</accession>
<organism evidence="2 3">
    <name type="scientific">Porphyra umbilicalis</name>
    <name type="common">Purple laver</name>
    <name type="synonym">Red alga</name>
    <dbReference type="NCBI Taxonomy" id="2786"/>
    <lineage>
        <taxon>Eukaryota</taxon>
        <taxon>Rhodophyta</taxon>
        <taxon>Bangiophyceae</taxon>
        <taxon>Bangiales</taxon>
        <taxon>Bangiaceae</taxon>
        <taxon>Porphyra</taxon>
    </lineage>
</organism>
<feature type="compositionally biased region" description="Low complexity" evidence="1">
    <location>
        <begin position="793"/>
        <end position="806"/>
    </location>
</feature>
<dbReference type="InterPro" id="IPR019734">
    <property type="entry name" value="TPR_rpt"/>
</dbReference>
<dbReference type="Gene3D" id="1.25.40.10">
    <property type="entry name" value="Tetratricopeptide repeat domain"/>
    <property type="match status" value="3"/>
</dbReference>
<evidence type="ECO:0000313" key="2">
    <source>
        <dbReference type="EMBL" id="OSX77623.1"/>
    </source>
</evidence>
<dbReference type="SUPFAM" id="SSF48452">
    <property type="entry name" value="TPR-like"/>
    <property type="match status" value="2"/>
</dbReference>
<dbReference type="EMBL" id="KV918832">
    <property type="protein sequence ID" value="OSX77623.1"/>
    <property type="molecule type" value="Genomic_DNA"/>
</dbReference>
<feature type="region of interest" description="Disordered" evidence="1">
    <location>
        <begin position="888"/>
        <end position="939"/>
    </location>
</feature>
<feature type="region of interest" description="Disordered" evidence="1">
    <location>
        <begin position="1177"/>
        <end position="1207"/>
    </location>
</feature>
<feature type="region of interest" description="Disordered" evidence="1">
    <location>
        <begin position="551"/>
        <end position="623"/>
    </location>
</feature>
<keyword evidence="3" id="KW-1185">Reference proteome</keyword>
<feature type="compositionally biased region" description="Gly residues" evidence="1">
    <location>
        <begin position="992"/>
        <end position="1002"/>
    </location>
</feature>
<dbReference type="AlphaFoldDB" id="A0A1X6PAG6"/>
<evidence type="ECO:0000313" key="3">
    <source>
        <dbReference type="Proteomes" id="UP000218209"/>
    </source>
</evidence>
<dbReference type="InterPro" id="IPR011990">
    <property type="entry name" value="TPR-like_helical_dom_sf"/>
</dbReference>
<protein>
    <submittedName>
        <fullName evidence="2">Uncharacterized protein</fullName>
    </submittedName>
</protein>
<feature type="compositionally biased region" description="Low complexity" evidence="1">
    <location>
        <begin position="888"/>
        <end position="912"/>
    </location>
</feature>
<dbReference type="Proteomes" id="UP000218209">
    <property type="component" value="Unassembled WGS sequence"/>
</dbReference>